<feature type="non-terminal residue" evidence="1">
    <location>
        <position position="1"/>
    </location>
</feature>
<evidence type="ECO:0008006" key="2">
    <source>
        <dbReference type="Google" id="ProtNLM"/>
    </source>
</evidence>
<protein>
    <recommendedName>
        <fullName evidence="2">LTD domain-containing protein</fullName>
    </recommendedName>
</protein>
<feature type="non-terminal residue" evidence="1">
    <location>
        <position position="269"/>
    </location>
</feature>
<gene>
    <name evidence="1" type="ORF">S01H1_37808</name>
</gene>
<comment type="caution">
    <text evidence="1">The sequence shown here is derived from an EMBL/GenBank/DDBJ whole genome shotgun (WGS) entry which is preliminary data.</text>
</comment>
<organism evidence="1">
    <name type="scientific">marine sediment metagenome</name>
    <dbReference type="NCBI Taxonomy" id="412755"/>
    <lineage>
        <taxon>unclassified sequences</taxon>
        <taxon>metagenomes</taxon>
        <taxon>ecological metagenomes</taxon>
    </lineage>
</organism>
<reference evidence="1" key="1">
    <citation type="journal article" date="2014" name="Front. Microbiol.">
        <title>High frequency of phylogenetically diverse reductive dehalogenase-homologous genes in deep subseafloor sedimentary metagenomes.</title>
        <authorList>
            <person name="Kawai M."/>
            <person name="Futagami T."/>
            <person name="Toyoda A."/>
            <person name="Takaki Y."/>
            <person name="Nishi S."/>
            <person name="Hori S."/>
            <person name="Arai W."/>
            <person name="Tsubouchi T."/>
            <person name="Morono Y."/>
            <person name="Uchiyama I."/>
            <person name="Ito T."/>
            <person name="Fujiyama A."/>
            <person name="Inagaki F."/>
            <person name="Takami H."/>
        </authorList>
    </citation>
    <scope>NUCLEOTIDE SEQUENCE</scope>
    <source>
        <strain evidence="1">Expedition CK06-06</strain>
    </source>
</reference>
<sequence length="269" mass="29087">STTLVTENASKRVIVPTRSISNNWKGGGVFNDSNWILSTGSPGGVGYERSSGYQTYISFDVQTQMYNGNTSCYVRIPFTVNGDPGRFNFMMLKTRYDDGFVTYINGREVQRVLFTGTPTWNSDADSNHEADGVESFSVTDHISALRQGGNILAIHGLNVSMTSSDFLISAELIAGERSGSPGGNSISASAVEYGGVIALANSTHVKARVLRGGIWSTLTEATFAIGPVVDNLRITEIMYNPNDPNTEYIELKNIGAETINLNLVKFTNG</sequence>
<dbReference type="AlphaFoldDB" id="X0U489"/>
<accession>X0U489</accession>
<dbReference type="EMBL" id="BARS01023756">
    <property type="protein sequence ID" value="GAG00559.1"/>
    <property type="molecule type" value="Genomic_DNA"/>
</dbReference>
<proteinExistence type="predicted"/>
<evidence type="ECO:0000313" key="1">
    <source>
        <dbReference type="EMBL" id="GAG00559.1"/>
    </source>
</evidence>
<name>X0U489_9ZZZZ</name>
<dbReference type="Gene3D" id="2.60.120.260">
    <property type="entry name" value="Galactose-binding domain-like"/>
    <property type="match status" value="1"/>
</dbReference>